<evidence type="ECO:0000256" key="5">
    <source>
        <dbReference type="ARBA" id="ARBA00022723"/>
    </source>
</evidence>
<comment type="caution">
    <text evidence="11">The sequence shown here is derived from an EMBL/GenBank/DDBJ whole genome shotgun (WGS) entry which is preliminary data.</text>
</comment>
<evidence type="ECO:0000313" key="11">
    <source>
        <dbReference type="EMBL" id="OIP37789.1"/>
    </source>
</evidence>
<dbReference type="PANTHER" id="PTHR33571:SF14">
    <property type="entry name" value="PROTEIN ADENYLYLTRANSFERASE MJ0435-RELATED"/>
    <property type="match status" value="1"/>
</dbReference>
<dbReference type="InterPro" id="IPR052038">
    <property type="entry name" value="Type-VII_TA_antitoxin"/>
</dbReference>
<accession>A0A1J5DNT4</accession>
<keyword evidence="5" id="KW-0479">Metal-binding</keyword>
<dbReference type="SUPFAM" id="SSF81301">
    <property type="entry name" value="Nucleotidyltransferase"/>
    <property type="match status" value="1"/>
</dbReference>
<reference evidence="11 12" key="1">
    <citation type="journal article" date="2016" name="Environ. Microbiol.">
        <title>Genomic resolution of a cold subsurface aquifer community provides metabolic insights for novel microbes adapted to high CO concentrations.</title>
        <authorList>
            <person name="Probst A.J."/>
            <person name="Castelle C.J."/>
            <person name="Singh A."/>
            <person name="Brown C.T."/>
            <person name="Anantharaman K."/>
            <person name="Sharon I."/>
            <person name="Hug L.A."/>
            <person name="Burstein D."/>
            <person name="Emerson J.B."/>
            <person name="Thomas B.C."/>
            <person name="Banfield J.F."/>
        </authorList>
    </citation>
    <scope>NUCLEOTIDE SEQUENCE [LARGE SCALE GENOMIC DNA]</scope>
    <source>
        <strain evidence="11">CG2_30_40_21</strain>
    </source>
</reference>
<dbReference type="GO" id="GO:0005524">
    <property type="term" value="F:ATP binding"/>
    <property type="evidence" value="ECO:0007669"/>
    <property type="project" value="UniProtKB-KW"/>
</dbReference>
<dbReference type="Gene3D" id="3.30.460.10">
    <property type="entry name" value="Beta Polymerase, domain 2"/>
    <property type="match status" value="1"/>
</dbReference>
<dbReference type="Pfam" id="PF01909">
    <property type="entry name" value="NTP_transf_2"/>
    <property type="match status" value="1"/>
</dbReference>
<gene>
    <name evidence="11" type="ORF">AUJ95_07630</name>
</gene>
<dbReference type="CDD" id="cd05403">
    <property type="entry name" value="NT_KNTase_like"/>
    <property type="match status" value="1"/>
</dbReference>
<proteinExistence type="inferred from homology"/>
<dbReference type="STRING" id="1817895.AUJ95_07630"/>
<keyword evidence="6" id="KW-0547">Nucleotide-binding</keyword>
<dbReference type="EMBL" id="MNYI01000197">
    <property type="protein sequence ID" value="OIP37789.1"/>
    <property type="molecule type" value="Genomic_DNA"/>
</dbReference>
<evidence type="ECO:0000256" key="4">
    <source>
        <dbReference type="ARBA" id="ARBA00022695"/>
    </source>
</evidence>
<dbReference type="InterPro" id="IPR043519">
    <property type="entry name" value="NT_sf"/>
</dbReference>
<dbReference type="AlphaFoldDB" id="A0A1J5DNT4"/>
<evidence type="ECO:0000256" key="7">
    <source>
        <dbReference type="ARBA" id="ARBA00022840"/>
    </source>
</evidence>
<feature type="domain" description="Polymerase nucleotidyl transferase" evidence="10">
    <location>
        <begin position="11"/>
        <end position="91"/>
    </location>
</feature>
<keyword evidence="4" id="KW-0548">Nucleotidyltransferase</keyword>
<name>A0A1J5DNT4_9BACT</name>
<evidence type="ECO:0000256" key="6">
    <source>
        <dbReference type="ARBA" id="ARBA00022741"/>
    </source>
</evidence>
<dbReference type="PANTHER" id="PTHR33571">
    <property type="entry name" value="SSL8005 PROTEIN"/>
    <property type="match status" value="1"/>
</dbReference>
<dbReference type="Proteomes" id="UP000183085">
    <property type="component" value="Unassembled WGS sequence"/>
</dbReference>
<keyword evidence="3" id="KW-0808">Transferase</keyword>
<keyword evidence="2" id="KW-1277">Toxin-antitoxin system</keyword>
<dbReference type="InterPro" id="IPR002934">
    <property type="entry name" value="Polymerase_NTP_transf_dom"/>
</dbReference>
<evidence type="ECO:0000256" key="9">
    <source>
        <dbReference type="ARBA" id="ARBA00038276"/>
    </source>
</evidence>
<keyword evidence="8" id="KW-0460">Magnesium</keyword>
<comment type="cofactor">
    <cofactor evidence="1">
        <name>Mg(2+)</name>
        <dbReference type="ChEBI" id="CHEBI:18420"/>
    </cofactor>
</comment>
<sequence length="99" mass="11454">MDKNEIIHLIKEYYNILVAEYGVSRIGIFGSAAKNTMTKDSDLDVFVEFKQPIGFKFIRFVEYLEDLFGRKVDVITRDGIENIRVKDVARNIEGTLTYV</sequence>
<keyword evidence="7" id="KW-0067">ATP-binding</keyword>
<evidence type="ECO:0000256" key="1">
    <source>
        <dbReference type="ARBA" id="ARBA00001946"/>
    </source>
</evidence>
<dbReference type="GO" id="GO:0016779">
    <property type="term" value="F:nucleotidyltransferase activity"/>
    <property type="evidence" value="ECO:0007669"/>
    <property type="project" value="UniProtKB-KW"/>
</dbReference>
<evidence type="ECO:0000256" key="3">
    <source>
        <dbReference type="ARBA" id="ARBA00022679"/>
    </source>
</evidence>
<evidence type="ECO:0000313" key="12">
    <source>
        <dbReference type="Proteomes" id="UP000183085"/>
    </source>
</evidence>
<evidence type="ECO:0000256" key="8">
    <source>
        <dbReference type="ARBA" id="ARBA00022842"/>
    </source>
</evidence>
<dbReference type="GO" id="GO:0046872">
    <property type="term" value="F:metal ion binding"/>
    <property type="evidence" value="ECO:0007669"/>
    <property type="project" value="UniProtKB-KW"/>
</dbReference>
<evidence type="ECO:0000256" key="2">
    <source>
        <dbReference type="ARBA" id="ARBA00022649"/>
    </source>
</evidence>
<evidence type="ECO:0000259" key="10">
    <source>
        <dbReference type="Pfam" id="PF01909"/>
    </source>
</evidence>
<protein>
    <recommendedName>
        <fullName evidence="10">Polymerase nucleotidyl transferase domain-containing protein</fullName>
    </recommendedName>
</protein>
<comment type="similarity">
    <text evidence="9">Belongs to the MntA antitoxin family.</text>
</comment>
<organism evidence="11 12">
    <name type="scientific">Candidatus Desantisbacteria bacterium CG2_30_40_21</name>
    <dbReference type="NCBI Taxonomy" id="1817895"/>
    <lineage>
        <taxon>Bacteria</taxon>
        <taxon>Candidatus Desantisiibacteriota</taxon>
    </lineage>
</organism>